<comment type="cofactor">
    <cofactor evidence="1">
        <name>Cu(2+)</name>
        <dbReference type="ChEBI" id="CHEBI:29036"/>
    </cofactor>
</comment>
<dbReference type="GO" id="GO:0042438">
    <property type="term" value="P:melanin biosynthetic process"/>
    <property type="evidence" value="ECO:0007669"/>
    <property type="project" value="UniProtKB-KW"/>
</dbReference>
<reference evidence="12" key="1">
    <citation type="journal article" date="2023" name="Mol. Phylogenet. Evol.">
        <title>Genome-scale phylogeny and comparative genomics of the fungal order Sordariales.</title>
        <authorList>
            <person name="Hensen N."/>
            <person name="Bonometti L."/>
            <person name="Westerberg I."/>
            <person name="Brannstrom I.O."/>
            <person name="Guillou S."/>
            <person name="Cros-Aarteil S."/>
            <person name="Calhoun S."/>
            <person name="Haridas S."/>
            <person name="Kuo A."/>
            <person name="Mondo S."/>
            <person name="Pangilinan J."/>
            <person name="Riley R."/>
            <person name="LaButti K."/>
            <person name="Andreopoulos B."/>
            <person name="Lipzen A."/>
            <person name="Chen C."/>
            <person name="Yan M."/>
            <person name="Daum C."/>
            <person name="Ng V."/>
            <person name="Clum A."/>
            <person name="Steindorff A."/>
            <person name="Ohm R.A."/>
            <person name="Martin F."/>
            <person name="Silar P."/>
            <person name="Natvig D.O."/>
            <person name="Lalanne C."/>
            <person name="Gautier V."/>
            <person name="Ament-Velasquez S.L."/>
            <person name="Kruys A."/>
            <person name="Hutchinson M.I."/>
            <person name="Powell A.J."/>
            <person name="Barry K."/>
            <person name="Miller A.N."/>
            <person name="Grigoriev I.V."/>
            <person name="Debuchy R."/>
            <person name="Gladieux P."/>
            <person name="Hiltunen Thoren M."/>
            <person name="Johannesson H."/>
        </authorList>
    </citation>
    <scope>NUCLEOTIDE SEQUENCE</scope>
    <source>
        <strain evidence="12">PSN309</strain>
    </source>
</reference>
<dbReference type="Pfam" id="PF18132">
    <property type="entry name" value="Tyrosinase_C"/>
    <property type="match status" value="1"/>
</dbReference>
<name>A0AAN7ADW1_9PEZI</name>
<dbReference type="InterPro" id="IPR050316">
    <property type="entry name" value="Tyrosinase/Hemocyanin"/>
</dbReference>
<sequence>MSLSAAMGLTPKQRAAWKESAAGVVVDMKRLTGENIGRPRMDIDVFMVKHPDTFNLMLQAMIAMQDDPSAVGYFQVAGIHGWPRNGWNFVPQTGWEPSSQSTWEHNPKTYKDRFGGYCAHGVHVFGPWHRPYLSLMEQTLWRHMYTIAESYTDPDTSERYLDAVKEFRLPYFDYFRPRGGEVTFPGVRDGKTTTSPYDFRLPDIFMEEKVTLNLAPDNHPDSVWNPLYTYSFQHRRAGQLKHKDKTDFARLGYNVDNTVRCPEKRSDIAHSARRISNRLNQNREDRCAMLLSLVKDKIYSKWTTIASDAKLTRGDFTHKTREMVRGGGSLEDIHNAYHGHIGGDGAMGHPGFAAFDPVFWFHHCNIDRYFALWQGANPDEWFPEPDPTDPDAVKESQKNLLPFFKVRAKGDDKGRVATDADTKYWNSDDVRSTSALGYYYDDFNKIVDREGDKPGDGVRRYVTEKYRWAARVPNDPTIRPPPEDMKPINDKVRALHFFKDPHWAPDVEFPESGLMFSNSVSLAPLVPVTQKIDPAFDREWYVDSEVQRAAANGPFTIFFFLALPENTIADHPSKYASSPYLAGTHKIFASLREGCDNCAQAEAAGKLSVSTTPITSLLLQYRDLQDNELESLRPEHVKPFLEKYLRWRVLFQGSSEPKDPRQVPDLVVGVSAKVYHDDGEPTYEDYPEVVEAIKSKASAVPDSAV</sequence>
<keyword evidence="8" id="KW-0470">Melanin biosynthesis</keyword>
<accession>A0AAN7ADW1</accession>
<evidence type="ECO:0000256" key="3">
    <source>
        <dbReference type="ARBA" id="ARBA00011906"/>
    </source>
</evidence>
<comment type="similarity">
    <text evidence="2">Belongs to the tyrosinase family.</text>
</comment>
<dbReference type="AlphaFoldDB" id="A0AAN7ADW1"/>
<comment type="catalytic activity">
    <reaction evidence="10">
        <text>L-tyrosine + O2 = L-dopaquinone + H2O</text>
        <dbReference type="Rhea" id="RHEA:18117"/>
        <dbReference type="ChEBI" id="CHEBI:15377"/>
        <dbReference type="ChEBI" id="CHEBI:15379"/>
        <dbReference type="ChEBI" id="CHEBI:57924"/>
        <dbReference type="ChEBI" id="CHEBI:58315"/>
        <dbReference type="EC" id="1.14.18.1"/>
    </reaction>
</comment>
<evidence type="ECO:0000256" key="1">
    <source>
        <dbReference type="ARBA" id="ARBA00001973"/>
    </source>
</evidence>
<evidence type="ECO:0000256" key="6">
    <source>
        <dbReference type="ARBA" id="ARBA00023008"/>
    </source>
</evidence>
<dbReference type="InterPro" id="IPR008922">
    <property type="entry name" value="Di-copper_centre_dom_sf"/>
</dbReference>
<evidence type="ECO:0000256" key="7">
    <source>
        <dbReference type="ARBA" id="ARBA00023033"/>
    </source>
</evidence>
<dbReference type="PANTHER" id="PTHR11474">
    <property type="entry name" value="TYROSINASE FAMILY MEMBER"/>
    <property type="match status" value="1"/>
</dbReference>
<feature type="domain" description="Tyrosinase copper-binding" evidence="11">
    <location>
        <begin position="356"/>
        <end position="367"/>
    </location>
</feature>
<organism evidence="12 13">
    <name type="scientific">Podospora australis</name>
    <dbReference type="NCBI Taxonomy" id="1536484"/>
    <lineage>
        <taxon>Eukaryota</taxon>
        <taxon>Fungi</taxon>
        <taxon>Dikarya</taxon>
        <taxon>Ascomycota</taxon>
        <taxon>Pezizomycotina</taxon>
        <taxon>Sordariomycetes</taxon>
        <taxon>Sordariomycetidae</taxon>
        <taxon>Sordariales</taxon>
        <taxon>Podosporaceae</taxon>
        <taxon>Podospora</taxon>
    </lineage>
</organism>
<evidence type="ECO:0000256" key="9">
    <source>
        <dbReference type="ARBA" id="ARBA00048233"/>
    </source>
</evidence>
<dbReference type="InterPro" id="IPR041640">
    <property type="entry name" value="Tyrosinase_C"/>
</dbReference>
<evidence type="ECO:0000256" key="8">
    <source>
        <dbReference type="ARBA" id="ARBA00023101"/>
    </source>
</evidence>
<evidence type="ECO:0000313" key="13">
    <source>
        <dbReference type="Proteomes" id="UP001302126"/>
    </source>
</evidence>
<comment type="caution">
    <text evidence="12">The sequence shown here is derived from an EMBL/GenBank/DDBJ whole genome shotgun (WGS) entry which is preliminary data.</text>
</comment>
<proteinExistence type="inferred from homology"/>
<comment type="catalytic activity">
    <reaction evidence="9">
        <text>2 L-dopa + O2 = 2 L-dopaquinone + 2 H2O</text>
        <dbReference type="Rhea" id="RHEA:34287"/>
        <dbReference type="ChEBI" id="CHEBI:15377"/>
        <dbReference type="ChEBI" id="CHEBI:15379"/>
        <dbReference type="ChEBI" id="CHEBI:57504"/>
        <dbReference type="ChEBI" id="CHEBI:57924"/>
        <dbReference type="EC" id="1.14.18.1"/>
    </reaction>
</comment>
<gene>
    <name evidence="12" type="ORF">QBC35DRAFT_186135</name>
</gene>
<reference evidence="12" key="2">
    <citation type="submission" date="2023-05" db="EMBL/GenBank/DDBJ databases">
        <authorList>
            <consortium name="Lawrence Berkeley National Laboratory"/>
            <person name="Steindorff A."/>
            <person name="Hensen N."/>
            <person name="Bonometti L."/>
            <person name="Westerberg I."/>
            <person name="Brannstrom I.O."/>
            <person name="Guillou S."/>
            <person name="Cros-Aarteil S."/>
            <person name="Calhoun S."/>
            <person name="Haridas S."/>
            <person name="Kuo A."/>
            <person name="Mondo S."/>
            <person name="Pangilinan J."/>
            <person name="Riley R."/>
            <person name="Labutti K."/>
            <person name="Andreopoulos B."/>
            <person name="Lipzen A."/>
            <person name="Chen C."/>
            <person name="Yanf M."/>
            <person name="Daum C."/>
            <person name="Ng V."/>
            <person name="Clum A."/>
            <person name="Ohm R."/>
            <person name="Martin F."/>
            <person name="Silar P."/>
            <person name="Natvig D."/>
            <person name="Lalanne C."/>
            <person name="Gautier V."/>
            <person name="Ament-Velasquez S.L."/>
            <person name="Kruys A."/>
            <person name="Hutchinson M.I."/>
            <person name="Powell A.J."/>
            <person name="Barry K."/>
            <person name="Miller A.N."/>
            <person name="Grigoriev I.V."/>
            <person name="Debuchy R."/>
            <person name="Gladieux P."/>
            <person name="Thoren M.H."/>
            <person name="Johannesson H."/>
        </authorList>
    </citation>
    <scope>NUCLEOTIDE SEQUENCE</scope>
    <source>
        <strain evidence="12">PSN309</strain>
    </source>
</reference>
<dbReference type="Gene3D" id="1.10.1280.10">
    <property type="entry name" value="Di-copper center containing domain from catechol oxidase"/>
    <property type="match status" value="1"/>
</dbReference>
<evidence type="ECO:0000256" key="2">
    <source>
        <dbReference type="ARBA" id="ARBA00009928"/>
    </source>
</evidence>
<dbReference type="Gene3D" id="2.60.310.20">
    <property type="match status" value="1"/>
</dbReference>
<keyword evidence="6" id="KW-0186">Copper</keyword>
<dbReference type="GO" id="GO:0046872">
    <property type="term" value="F:metal ion binding"/>
    <property type="evidence" value="ECO:0007669"/>
    <property type="project" value="UniProtKB-KW"/>
</dbReference>
<keyword evidence="7" id="KW-0503">Monooxygenase</keyword>
<keyword evidence="5" id="KW-0560">Oxidoreductase</keyword>
<dbReference type="EMBL" id="MU864704">
    <property type="protein sequence ID" value="KAK4182242.1"/>
    <property type="molecule type" value="Genomic_DNA"/>
</dbReference>
<keyword evidence="13" id="KW-1185">Reference proteome</keyword>
<dbReference type="InterPro" id="IPR002227">
    <property type="entry name" value="Tyrosinase_Cu-bd"/>
</dbReference>
<dbReference type="Pfam" id="PF00264">
    <property type="entry name" value="Tyrosinase"/>
    <property type="match status" value="1"/>
</dbReference>
<evidence type="ECO:0000256" key="10">
    <source>
        <dbReference type="ARBA" id="ARBA00048881"/>
    </source>
</evidence>
<evidence type="ECO:0000256" key="4">
    <source>
        <dbReference type="ARBA" id="ARBA00022723"/>
    </source>
</evidence>
<dbReference type="GO" id="GO:0004503">
    <property type="term" value="F:tyrosinase activity"/>
    <property type="evidence" value="ECO:0007669"/>
    <property type="project" value="UniProtKB-EC"/>
</dbReference>
<evidence type="ECO:0000259" key="11">
    <source>
        <dbReference type="PROSITE" id="PS00498"/>
    </source>
</evidence>
<evidence type="ECO:0000313" key="12">
    <source>
        <dbReference type="EMBL" id="KAK4182242.1"/>
    </source>
</evidence>
<dbReference type="PRINTS" id="PR00092">
    <property type="entry name" value="TYROSINASE"/>
</dbReference>
<dbReference type="PROSITE" id="PS00498">
    <property type="entry name" value="TYROSINASE_2"/>
    <property type="match status" value="1"/>
</dbReference>
<protein>
    <recommendedName>
        <fullName evidence="3">tyrosinase</fullName>
        <ecNumber evidence="3">1.14.18.1</ecNumber>
    </recommendedName>
</protein>
<evidence type="ECO:0000256" key="5">
    <source>
        <dbReference type="ARBA" id="ARBA00023002"/>
    </source>
</evidence>
<dbReference type="Proteomes" id="UP001302126">
    <property type="component" value="Unassembled WGS sequence"/>
</dbReference>
<dbReference type="PANTHER" id="PTHR11474:SF76">
    <property type="entry name" value="SHKT DOMAIN-CONTAINING PROTEIN"/>
    <property type="match status" value="1"/>
</dbReference>
<dbReference type="EC" id="1.14.18.1" evidence="3"/>
<dbReference type="SUPFAM" id="SSF48056">
    <property type="entry name" value="Di-copper centre-containing domain"/>
    <property type="match status" value="1"/>
</dbReference>
<keyword evidence="4" id="KW-0479">Metal-binding</keyword>